<feature type="signal peptide" evidence="1">
    <location>
        <begin position="1"/>
        <end position="37"/>
    </location>
</feature>
<reference evidence="2 3" key="1">
    <citation type="submission" date="2020-10" db="EMBL/GenBank/DDBJ databases">
        <title>Novel species in genus Corynebacterium.</title>
        <authorList>
            <person name="Zhang G."/>
        </authorList>
    </citation>
    <scope>NUCLEOTIDE SEQUENCE [LARGE SCALE GENOMIC DNA]</scope>
    <source>
        <strain evidence="2 3">DSM 45110</strain>
    </source>
</reference>
<keyword evidence="1" id="KW-0732">Signal</keyword>
<dbReference type="RefSeq" id="WP_194557204.1">
    <property type="nucleotide sequence ID" value="NZ_JADKMY010000003.1"/>
</dbReference>
<dbReference type="EMBL" id="JADKMY010000003">
    <property type="protein sequence ID" value="MBF4554326.1"/>
    <property type="molecule type" value="Genomic_DNA"/>
</dbReference>
<dbReference type="InterPro" id="IPR050583">
    <property type="entry name" value="Mycobacterial_A85_antigen"/>
</dbReference>
<name>A0ABR9ZLL9_9CORY</name>
<dbReference type="PANTHER" id="PTHR48098">
    <property type="entry name" value="ENTEROCHELIN ESTERASE-RELATED"/>
    <property type="match status" value="1"/>
</dbReference>
<evidence type="ECO:0000313" key="3">
    <source>
        <dbReference type="Proteomes" id="UP000635902"/>
    </source>
</evidence>
<gene>
    <name evidence="2" type="ORF">IRY30_09615</name>
</gene>
<protein>
    <submittedName>
        <fullName evidence="2">Esterase family protein</fullName>
    </submittedName>
</protein>
<keyword evidence="3" id="KW-1185">Reference proteome</keyword>
<dbReference type="Pfam" id="PF00756">
    <property type="entry name" value="Esterase"/>
    <property type="match status" value="1"/>
</dbReference>
<evidence type="ECO:0000313" key="2">
    <source>
        <dbReference type="EMBL" id="MBF4554326.1"/>
    </source>
</evidence>
<dbReference type="Gene3D" id="3.40.50.1820">
    <property type="entry name" value="alpha/beta hydrolase"/>
    <property type="match status" value="1"/>
</dbReference>
<evidence type="ECO:0000256" key="1">
    <source>
        <dbReference type="SAM" id="SignalP"/>
    </source>
</evidence>
<dbReference type="SUPFAM" id="SSF53474">
    <property type="entry name" value="alpha/beta-Hydrolases"/>
    <property type="match status" value="1"/>
</dbReference>
<accession>A0ABR9ZLL9</accession>
<dbReference type="Proteomes" id="UP000635902">
    <property type="component" value="Unassembled WGS sequence"/>
</dbReference>
<organism evidence="2 3">
    <name type="scientific">Corynebacterium suicordis DSM 45110</name>
    <dbReference type="NCBI Taxonomy" id="1121369"/>
    <lineage>
        <taxon>Bacteria</taxon>
        <taxon>Bacillati</taxon>
        <taxon>Actinomycetota</taxon>
        <taxon>Actinomycetes</taxon>
        <taxon>Mycobacteriales</taxon>
        <taxon>Corynebacteriaceae</taxon>
        <taxon>Corynebacterium</taxon>
    </lineage>
</organism>
<comment type="caution">
    <text evidence="2">The sequence shown here is derived from an EMBL/GenBank/DDBJ whole genome shotgun (WGS) entry which is preliminary data.</text>
</comment>
<dbReference type="InterPro" id="IPR000801">
    <property type="entry name" value="Esterase-like"/>
</dbReference>
<sequence length="340" mass="36581">MSQTVKTAGAVKKMTSLLLALATALGLAIVAAPTASADNRGFLRPGCSWDDVAFFVQNCDVWSPAMNQNIRVQIQASSNGGNAGLYLLDGLRARDDWNAWTYDGKAHEKFVNDDVTLVMPVGGQAQFYADWIGPWNGVNGPAKPRWETFLTRELPGYLQGNFGVSPNNNGIVGLSMGGTAAMNLAAHHRDQFKHVTSMSGYLNPTWPGMYTAIELAMLDSGGPGAQIWNMWGNPLDPIRFRNDPVVQAASGKFAGMPMYISSAAGITGTRENLIKDPIAVVSGVTLEWMSRTSTAKFELAARAGGAQPVVSYPIVGIHSWSYWNDELAKARPHILGALHA</sequence>
<feature type="chain" id="PRO_5046698142" evidence="1">
    <location>
        <begin position="38"/>
        <end position="340"/>
    </location>
</feature>
<dbReference type="PANTHER" id="PTHR48098:SF1">
    <property type="entry name" value="DIACYLGLYCEROL ACYLTRANSFERASE_MYCOLYLTRANSFERASE AG85A"/>
    <property type="match status" value="1"/>
</dbReference>
<dbReference type="InterPro" id="IPR029058">
    <property type="entry name" value="AB_hydrolase_fold"/>
</dbReference>
<proteinExistence type="predicted"/>